<proteinExistence type="predicted"/>
<sequence>MKPSLLKKHLSGCHPELVDKDAAFLKGMEIGVRRVRLDKSDHVNQISKASLRASYMVALRIAQEKTPHTIVEKLILHCCKDIVRCLTGDDGEKKICKVPPPTI</sequence>
<keyword evidence="2" id="KW-1185">Reference proteome</keyword>
<dbReference type="PANTHER" id="PTHR45913">
    <property type="entry name" value="EPM2A-INTERACTING PROTEIN 1"/>
    <property type="match status" value="1"/>
</dbReference>
<dbReference type="Proteomes" id="UP001165289">
    <property type="component" value="Unassembled WGS sequence"/>
</dbReference>
<protein>
    <submittedName>
        <fullName evidence="1">Zinc finger BED domain-containing protein 5-like</fullName>
    </submittedName>
</protein>
<evidence type="ECO:0000313" key="2">
    <source>
        <dbReference type="Proteomes" id="UP001165289"/>
    </source>
</evidence>
<dbReference type="EMBL" id="JAKMXF010000099">
    <property type="protein sequence ID" value="KAI6658288.1"/>
    <property type="molecule type" value="Genomic_DNA"/>
</dbReference>
<name>A0AAV7KAU6_9METZ</name>
<reference evidence="1 2" key="1">
    <citation type="journal article" date="2023" name="BMC Biol.">
        <title>The compact genome of the sponge Oopsacas minuta (Hexactinellida) is lacking key metazoan core genes.</title>
        <authorList>
            <person name="Santini S."/>
            <person name="Schenkelaars Q."/>
            <person name="Jourda C."/>
            <person name="Duchesne M."/>
            <person name="Belahbib H."/>
            <person name="Rocher C."/>
            <person name="Selva M."/>
            <person name="Riesgo A."/>
            <person name="Vervoort M."/>
            <person name="Leys S.P."/>
            <person name="Kodjabachian L."/>
            <person name="Le Bivic A."/>
            <person name="Borchiellini C."/>
            <person name="Claverie J.M."/>
            <person name="Renard E."/>
        </authorList>
    </citation>
    <scope>NUCLEOTIDE SEQUENCE [LARGE SCALE GENOMIC DNA]</scope>
    <source>
        <strain evidence="1">SPO-2</strain>
    </source>
</reference>
<evidence type="ECO:0000313" key="1">
    <source>
        <dbReference type="EMBL" id="KAI6658288.1"/>
    </source>
</evidence>
<organism evidence="1 2">
    <name type="scientific">Oopsacas minuta</name>
    <dbReference type="NCBI Taxonomy" id="111878"/>
    <lineage>
        <taxon>Eukaryota</taxon>
        <taxon>Metazoa</taxon>
        <taxon>Porifera</taxon>
        <taxon>Hexactinellida</taxon>
        <taxon>Hexasterophora</taxon>
        <taxon>Lyssacinosida</taxon>
        <taxon>Leucopsacidae</taxon>
        <taxon>Oopsacas</taxon>
    </lineage>
</organism>
<comment type="caution">
    <text evidence="1">The sequence shown here is derived from an EMBL/GenBank/DDBJ whole genome shotgun (WGS) entry which is preliminary data.</text>
</comment>
<dbReference type="PANTHER" id="PTHR45913:SF19">
    <property type="entry name" value="LOW QUALITY PROTEIN: ZINC FINGER BED DOMAIN-CONTAINING PROTEIN 5-LIKE"/>
    <property type="match status" value="1"/>
</dbReference>
<dbReference type="AlphaFoldDB" id="A0AAV7KAU6"/>
<accession>A0AAV7KAU6</accession>
<gene>
    <name evidence="1" type="ORF">LOD99_15557</name>
</gene>